<keyword evidence="3 10" id="KW-0813">Transport</keyword>
<dbReference type="GO" id="GO:0009306">
    <property type="term" value="P:protein secretion"/>
    <property type="evidence" value="ECO:0007669"/>
    <property type="project" value="InterPro"/>
</dbReference>
<comment type="caution">
    <text evidence="13">The sequence shown here is derived from an EMBL/GenBank/DDBJ whole genome shotgun (WGS) entry which is preliminary data.</text>
</comment>
<keyword evidence="4 10" id="KW-1003">Cell membrane</keyword>
<dbReference type="Gene3D" id="3.30.1300.30">
    <property type="entry name" value="GSPII I/J protein-like"/>
    <property type="match status" value="2"/>
</dbReference>
<feature type="domain" description="T2SS protein K first SAM-like" evidence="12">
    <location>
        <begin position="111"/>
        <end position="197"/>
    </location>
</feature>
<dbReference type="NCBIfam" id="NF037980">
    <property type="entry name" value="T2SS_GspK"/>
    <property type="match status" value="1"/>
</dbReference>
<evidence type="ECO:0000256" key="3">
    <source>
        <dbReference type="ARBA" id="ARBA00022448"/>
    </source>
</evidence>
<keyword evidence="8" id="KW-1133">Transmembrane helix</keyword>
<protein>
    <recommendedName>
        <fullName evidence="10">Type II secretion system protein K</fullName>
    </recommendedName>
</protein>
<comment type="similarity">
    <text evidence="2 10">Belongs to the GSP K family.</text>
</comment>
<dbReference type="PIRSF" id="PIRSF002786">
    <property type="entry name" value="XcpX"/>
    <property type="match status" value="1"/>
</dbReference>
<name>A0A317R7Z6_9BURK</name>
<dbReference type="InterPro" id="IPR049179">
    <property type="entry name" value="T2SSK_SAM-like_2nd"/>
</dbReference>
<keyword evidence="9 10" id="KW-0472">Membrane</keyword>
<dbReference type="PANTHER" id="PTHR38831:SF1">
    <property type="entry name" value="TYPE II SECRETION SYSTEM PROTEIN K-RELATED"/>
    <property type="match status" value="1"/>
</dbReference>
<gene>
    <name evidence="13" type="ORF">DFR36_10911</name>
</gene>
<evidence type="ECO:0000259" key="12">
    <source>
        <dbReference type="Pfam" id="PF21687"/>
    </source>
</evidence>
<keyword evidence="5 10" id="KW-0997">Cell inner membrane</keyword>
<evidence type="ECO:0000313" key="13">
    <source>
        <dbReference type="EMBL" id="PWW43660.1"/>
    </source>
</evidence>
<evidence type="ECO:0000256" key="7">
    <source>
        <dbReference type="ARBA" id="ARBA00022927"/>
    </source>
</evidence>
<dbReference type="SUPFAM" id="SSF54523">
    <property type="entry name" value="Pili subunits"/>
    <property type="match status" value="1"/>
</dbReference>
<proteinExistence type="inferred from homology"/>
<evidence type="ECO:0000256" key="6">
    <source>
        <dbReference type="ARBA" id="ARBA00022692"/>
    </source>
</evidence>
<evidence type="ECO:0000256" key="1">
    <source>
        <dbReference type="ARBA" id="ARBA00004533"/>
    </source>
</evidence>
<accession>A0A317R7Z6</accession>
<keyword evidence="6" id="KW-0812">Transmembrane</keyword>
<keyword evidence="14" id="KW-1185">Reference proteome</keyword>
<keyword evidence="7" id="KW-0653">Protein transport</keyword>
<dbReference type="Gene3D" id="1.10.40.60">
    <property type="entry name" value="EpsJ-like"/>
    <property type="match status" value="3"/>
</dbReference>
<evidence type="ECO:0000256" key="10">
    <source>
        <dbReference type="PIRNR" id="PIRNR002786"/>
    </source>
</evidence>
<dbReference type="InterPro" id="IPR045584">
    <property type="entry name" value="Pilin-like"/>
</dbReference>
<dbReference type="Pfam" id="PF21687">
    <property type="entry name" value="T2SSK_1st"/>
    <property type="match status" value="1"/>
</dbReference>
<reference evidence="13 14" key="1">
    <citation type="submission" date="2018-05" db="EMBL/GenBank/DDBJ databases">
        <title>Genomic Encyclopedia of Type Strains, Phase IV (KMG-IV): sequencing the most valuable type-strain genomes for metagenomic binning, comparative biology and taxonomic classification.</title>
        <authorList>
            <person name="Goeker M."/>
        </authorList>
    </citation>
    <scope>NUCLEOTIDE SEQUENCE [LARGE SCALE GENOMIC DNA]</scope>
    <source>
        <strain evidence="13 14">DSM 26006</strain>
    </source>
</reference>
<dbReference type="InterPro" id="IPR049031">
    <property type="entry name" value="T2SSK_SAM-like_1st"/>
</dbReference>
<dbReference type="Pfam" id="PF03934">
    <property type="entry name" value="T2SSK"/>
    <property type="match status" value="1"/>
</dbReference>
<comment type="subcellular location">
    <subcellularLocation>
        <location evidence="1 10">Cell inner membrane</location>
    </subcellularLocation>
</comment>
<dbReference type="InterPro" id="IPR038072">
    <property type="entry name" value="GspK_central_sf"/>
</dbReference>
<feature type="domain" description="T2SS protein K second SAM-like" evidence="11">
    <location>
        <begin position="202"/>
        <end position="251"/>
    </location>
</feature>
<dbReference type="AlphaFoldDB" id="A0A317R7Z6"/>
<dbReference type="SUPFAM" id="SSF158544">
    <property type="entry name" value="GspK insert domain-like"/>
    <property type="match status" value="1"/>
</dbReference>
<dbReference type="Proteomes" id="UP000246483">
    <property type="component" value="Unassembled WGS sequence"/>
</dbReference>
<dbReference type="GO" id="GO:0005886">
    <property type="term" value="C:plasma membrane"/>
    <property type="evidence" value="ECO:0007669"/>
    <property type="project" value="UniProtKB-SubCell"/>
</dbReference>
<evidence type="ECO:0000256" key="8">
    <source>
        <dbReference type="ARBA" id="ARBA00022989"/>
    </source>
</evidence>
<evidence type="ECO:0000256" key="2">
    <source>
        <dbReference type="ARBA" id="ARBA00007246"/>
    </source>
</evidence>
<organism evidence="13 14">
    <name type="scientific">Melaminivora alkalimesophila</name>
    <dbReference type="NCBI Taxonomy" id="1165852"/>
    <lineage>
        <taxon>Bacteria</taxon>
        <taxon>Pseudomonadati</taxon>
        <taxon>Pseudomonadota</taxon>
        <taxon>Betaproteobacteria</taxon>
        <taxon>Burkholderiales</taxon>
        <taxon>Comamonadaceae</taxon>
        <taxon>Melaminivora</taxon>
    </lineage>
</organism>
<evidence type="ECO:0000256" key="5">
    <source>
        <dbReference type="ARBA" id="ARBA00022519"/>
    </source>
</evidence>
<evidence type="ECO:0000256" key="9">
    <source>
        <dbReference type="ARBA" id="ARBA00023136"/>
    </source>
</evidence>
<dbReference type="EMBL" id="QGUB01000009">
    <property type="protein sequence ID" value="PWW43660.1"/>
    <property type="molecule type" value="Genomic_DNA"/>
</dbReference>
<evidence type="ECO:0000256" key="4">
    <source>
        <dbReference type="ARBA" id="ARBA00022475"/>
    </source>
</evidence>
<dbReference type="PANTHER" id="PTHR38831">
    <property type="entry name" value="TYPE II SECRETION SYSTEM PROTEIN K"/>
    <property type="match status" value="1"/>
</dbReference>
<evidence type="ECO:0000259" key="11">
    <source>
        <dbReference type="Pfam" id="PF03934"/>
    </source>
</evidence>
<sequence length="318" mass="34144">MLTVALVASFAAAALWQQWRAVEVETAERARIQAAWILVGALDWSRLILREDALARAGDGTDNLAEPWAVPLAEARLSTFLAASRNVAQVEDASTDTADAFLSGQITDQQGLLNLRNLERDGRVDETARRQFARLFDYLGLPASQLDAIAQQLVQALAADATPEVAPLLPRSLSQLGWWGVPPQTLEVLAPHATLLPARTRLNLNTAGAVALWASADGLTMAQAQQLVLAREAQHFRSEADAVRLLGTAGGITPATHGVSSQYFEVRGRLRLGDVAVQERSLVHKLPGEARTLWRERGALPAPAPQAGPYNAAPATTP</sequence>
<dbReference type="InterPro" id="IPR005628">
    <property type="entry name" value="GspK"/>
</dbReference>
<evidence type="ECO:0000313" key="14">
    <source>
        <dbReference type="Proteomes" id="UP000246483"/>
    </source>
</evidence>